<proteinExistence type="inferred from homology"/>
<dbReference type="Gene3D" id="3.40.50.150">
    <property type="entry name" value="Vaccinia Virus protein VP39"/>
    <property type="match status" value="1"/>
</dbReference>
<dbReference type="AlphaFoldDB" id="A0A5K7YWX7"/>
<dbReference type="EMBL" id="AP021875">
    <property type="protein sequence ID" value="BBO72830.1"/>
    <property type="molecule type" value="Genomic_DNA"/>
</dbReference>
<dbReference type="GO" id="GO:0005737">
    <property type="term" value="C:cytoplasm"/>
    <property type="evidence" value="ECO:0007669"/>
    <property type="project" value="UniProtKB-SubCell"/>
</dbReference>
<gene>
    <name evidence="16" type="primary">rsmB</name>
    <name evidence="16" type="ORF">DSCW_02470</name>
</gene>
<keyword evidence="9 14" id="KW-0949">S-adenosyl-L-methionine</keyword>
<accession>A0A5K7YWX7</accession>
<dbReference type="FunFam" id="3.40.50.150:FF:000022">
    <property type="entry name" value="Ribosomal RNA small subunit methyltransferase B"/>
    <property type="match status" value="1"/>
</dbReference>
<evidence type="ECO:0000313" key="16">
    <source>
        <dbReference type="EMBL" id="BBO72830.1"/>
    </source>
</evidence>
<keyword evidence="17" id="KW-1185">Reference proteome</keyword>
<comment type="similarity">
    <text evidence="3 14">Belongs to the class I-like SAM-binding methyltransferase superfamily. RsmB/NOP family.</text>
</comment>
<dbReference type="GO" id="GO:0003723">
    <property type="term" value="F:RNA binding"/>
    <property type="evidence" value="ECO:0007669"/>
    <property type="project" value="UniProtKB-UniRule"/>
</dbReference>
<dbReference type="SUPFAM" id="SSF48013">
    <property type="entry name" value="NusB-like"/>
    <property type="match status" value="1"/>
</dbReference>
<dbReference type="InterPro" id="IPR006027">
    <property type="entry name" value="NusB_RsmB_TIM44"/>
</dbReference>
<dbReference type="InterPro" id="IPR035926">
    <property type="entry name" value="NusB-like_sf"/>
</dbReference>
<dbReference type="GO" id="GO:0008649">
    <property type="term" value="F:rRNA methyltransferase activity"/>
    <property type="evidence" value="ECO:0007669"/>
    <property type="project" value="InterPro"/>
</dbReference>
<name>A0A5K7YWX7_9BACT</name>
<dbReference type="NCBIfam" id="NF011494">
    <property type="entry name" value="PRK14902.1"/>
    <property type="match status" value="1"/>
</dbReference>
<dbReference type="PRINTS" id="PR02008">
    <property type="entry name" value="RCMTFAMILY"/>
</dbReference>
<dbReference type="Pfam" id="PF01029">
    <property type="entry name" value="NusB"/>
    <property type="match status" value="1"/>
</dbReference>
<evidence type="ECO:0000256" key="8">
    <source>
        <dbReference type="ARBA" id="ARBA00022679"/>
    </source>
</evidence>
<dbReference type="InterPro" id="IPR023267">
    <property type="entry name" value="RCMT"/>
</dbReference>
<dbReference type="Proteomes" id="UP000427769">
    <property type="component" value="Chromosome"/>
</dbReference>
<feature type="binding site" evidence="14">
    <location>
        <position position="332"/>
    </location>
    <ligand>
        <name>S-adenosyl-L-methionine</name>
        <dbReference type="ChEBI" id="CHEBI:59789"/>
    </ligand>
</feature>
<dbReference type="Pfam" id="PF22458">
    <property type="entry name" value="RsmF-B_ferredox"/>
    <property type="match status" value="1"/>
</dbReference>
<dbReference type="NCBIfam" id="TIGR00563">
    <property type="entry name" value="rsmB"/>
    <property type="match status" value="1"/>
</dbReference>
<keyword evidence="8 14" id="KW-0808">Transferase</keyword>
<keyword evidence="5" id="KW-0963">Cytoplasm</keyword>
<dbReference type="Gene3D" id="1.10.940.10">
    <property type="entry name" value="NusB-like"/>
    <property type="match status" value="1"/>
</dbReference>
<evidence type="ECO:0000313" key="17">
    <source>
        <dbReference type="Proteomes" id="UP000427769"/>
    </source>
</evidence>
<dbReference type="InterPro" id="IPR001678">
    <property type="entry name" value="MeTrfase_RsmB-F_NOP2_dom"/>
</dbReference>
<dbReference type="InterPro" id="IPR004573">
    <property type="entry name" value="rRNA_ssu_MeTfrase_B"/>
</dbReference>
<dbReference type="RefSeq" id="WP_155302001.1">
    <property type="nucleotide sequence ID" value="NZ_AP021875.1"/>
</dbReference>
<dbReference type="InterPro" id="IPR054728">
    <property type="entry name" value="RsmB-like_ferredoxin"/>
</dbReference>
<feature type="domain" description="SAM-dependent MTase RsmB/NOP-type" evidence="15">
    <location>
        <begin position="190"/>
        <end position="468"/>
    </location>
</feature>
<reference evidence="16 17" key="1">
    <citation type="submission" date="2019-11" db="EMBL/GenBank/DDBJ databases">
        <title>Comparative genomics of hydrocarbon-degrading Desulfosarcina strains.</title>
        <authorList>
            <person name="Watanabe M."/>
            <person name="Kojima H."/>
            <person name="Fukui M."/>
        </authorList>
    </citation>
    <scope>NUCLEOTIDE SEQUENCE [LARGE SCALE GENOMIC DNA]</scope>
    <source>
        <strain evidence="16 17">PP31</strain>
    </source>
</reference>
<comment type="function">
    <text evidence="1">Specifically methylates the cytosine at position 967 (m5C967) of 16S rRNA.</text>
</comment>
<feature type="binding site" evidence="14">
    <location>
        <position position="351"/>
    </location>
    <ligand>
        <name>S-adenosyl-L-methionine</name>
        <dbReference type="ChEBI" id="CHEBI:59789"/>
    </ligand>
</feature>
<comment type="caution">
    <text evidence="14">Lacks conserved residue(s) required for the propagation of feature annotation.</text>
</comment>
<evidence type="ECO:0000256" key="1">
    <source>
        <dbReference type="ARBA" id="ARBA00002724"/>
    </source>
</evidence>
<dbReference type="GO" id="GO:0006355">
    <property type="term" value="P:regulation of DNA-templated transcription"/>
    <property type="evidence" value="ECO:0007669"/>
    <property type="project" value="InterPro"/>
</dbReference>
<evidence type="ECO:0000256" key="3">
    <source>
        <dbReference type="ARBA" id="ARBA00007494"/>
    </source>
</evidence>
<dbReference type="KEGG" id="dwd:DSCW_02470"/>
<dbReference type="PROSITE" id="PS51686">
    <property type="entry name" value="SAM_MT_RSMB_NOP"/>
    <property type="match status" value="1"/>
</dbReference>
<feature type="active site" description="Nucleophile" evidence="14">
    <location>
        <position position="404"/>
    </location>
</feature>
<evidence type="ECO:0000256" key="2">
    <source>
        <dbReference type="ARBA" id="ARBA00004496"/>
    </source>
</evidence>
<comment type="catalytic activity">
    <reaction evidence="13">
        <text>cytidine(967) in 16S rRNA + S-adenosyl-L-methionine = 5-methylcytidine(967) in 16S rRNA + S-adenosyl-L-homocysteine + H(+)</text>
        <dbReference type="Rhea" id="RHEA:42748"/>
        <dbReference type="Rhea" id="RHEA-COMP:10219"/>
        <dbReference type="Rhea" id="RHEA-COMP:10220"/>
        <dbReference type="ChEBI" id="CHEBI:15378"/>
        <dbReference type="ChEBI" id="CHEBI:57856"/>
        <dbReference type="ChEBI" id="CHEBI:59789"/>
        <dbReference type="ChEBI" id="CHEBI:74483"/>
        <dbReference type="ChEBI" id="CHEBI:82748"/>
        <dbReference type="EC" id="2.1.1.176"/>
    </reaction>
</comment>
<evidence type="ECO:0000256" key="5">
    <source>
        <dbReference type="ARBA" id="ARBA00022490"/>
    </source>
</evidence>
<comment type="subcellular location">
    <subcellularLocation>
        <location evidence="2">Cytoplasm</location>
    </subcellularLocation>
</comment>
<dbReference type="PANTHER" id="PTHR22807:SF61">
    <property type="entry name" value="NOL1_NOP2_SUN FAMILY PROTEIN _ ANTITERMINATION NUSB DOMAIN-CONTAINING PROTEIN"/>
    <property type="match status" value="1"/>
</dbReference>
<evidence type="ECO:0000256" key="13">
    <source>
        <dbReference type="ARBA" id="ARBA00047283"/>
    </source>
</evidence>
<dbReference type="InterPro" id="IPR018314">
    <property type="entry name" value="RsmB/NOL1/NOP2-like_CS"/>
</dbReference>
<dbReference type="SUPFAM" id="SSF53335">
    <property type="entry name" value="S-adenosyl-L-methionine-dependent methyltransferases"/>
    <property type="match status" value="1"/>
</dbReference>
<dbReference type="OrthoDB" id="9810297at2"/>
<keyword evidence="10 14" id="KW-0694">RNA-binding</keyword>
<organism evidence="16 17">
    <name type="scientific">Desulfosarcina widdelii</name>
    <dbReference type="NCBI Taxonomy" id="947919"/>
    <lineage>
        <taxon>Bacteria</taxon>
        <taxon>Pseudomonadati</taxon>
        <taxon>Thermodesulfobacteriota</taxon>
        <taxon>Desulfobacteria</taxon>
        <taxon>Desulfobacterales</taxon>
        <taxon>Desulfosarcinaceae</taxon>
        <taxon>Desulfosarcina</taxon>
    </lineage>
</organism>
<protein>
    <recommendedName>
        <fullName evidence="4">16S rRNA (cytosine(967)-C(5))-methyltransferase</fullName>
        <ecNumber evidence="4">2.1.1.176</ecNumber>
    </recommendedName>
    <alternativeName>
        <fullName evidence="11">16S rRNA m5C967 methyltransferase</fullName>
    </alternativeName>
    <alternativeName>
        <fullName evidence="12">rRNA (cytosine-C(5)-)-methyltransferase RsmB</fullName>
    </alternativeName>
</protein>
<dbReference type="Gene3D" id="3.30.70.1170">
    <property type="entry name" value="Sun protein, domain 3"/>
    <property type="match status" value="1"/>
</dbReference>
<dbReference type="PROSITE" id="PS01153">
    <property type="entry name" value="NOL1_NOP2_SUN"/>
    <property type="match status" value="1"/>
</dbReference>
<dbReference type="InterPro" id="IPR029063">
    <property type="entry name" value="SAM-dependent_MTases_sf"/>
</dbReference>
<evidence type="ECO:0000256" key="9">
    <source>
        <dbReference type="ARBA" id="ARBA00022691"/>
    </source>
</evidence>
<keyword evidence="7 14" id="KW-0489">Methyltransferase</keyword>
<sequence length="469" mass="51761">MTKSQHRPAPQSDLPNRPTADARAAALGVLERLDSRPATLDSILENEAAMIDALPRRDRALFNQLVYGVLRWRLRLDAVISAHASRPLKKIAPNLRNILRLGLFQIRFLDRIPASAAVNTTVALAKTHRASKAAGFVNAVLRSALREPGRDGLPDADADPVGHLSVSQSMPRWLVARWIDRLGPDEAALLCESVNTIPPTILRCNGLKNNLAELMAALEPDAERVEPIKAVPGALQLIRPRRAIHRMQAFADGRFSVQDGAAQLISLLLDPKPGETVLDACAGLGGKTTHLAQLMENQGHVVALDHVPAKLVRLEKEAGRMRLAIIETRRTDLNRPIDPSDFPRFDRILLDAPCSGLGVLRRNPDAKWSSFKKDIAGFARRQVRFLEHLAPLVKKQGTLVFADCSMEPEENESVVKQFLKKHPNFAISANKAITEKTVLPFMGADGFFRTAPHTHHMDGFFAARLTRMC</sequence>
<evidence type="ECO:0000256" key="14">
    <source>
        <dbReference type="PROSITE-ProRule" id="PRU01023"/>
    </source>
</evidence>
<evidence type="ECO:0000256" key="11">
    <source>
        <dbReference type="ARBA" id="ARBA00030399"/>
    </source>
</evidence>
<keyword evidence="6" id="KW-0698">rRNA processing</keyword>
<dbReference type="EC" id="2.1.1.176" evidence="4"/>
<evidence type="ECO:0000256" key="7">
    <source>
        <dbReference type="ARBA" id="ARBA00022603"/>
    </source>
</evidence>
<feature type="binding site" evidence="14">
    <location>
        <position position="305"/>
    </location>
    <ligand>
        <name>S-adenosyl-L-methionine</name>
        <dbReference type="ChEBI" id="CHEBI:59789"/>
    </ligand>
</feature>
<evidence type="ECO:0000256" key="6">
    <source>
        <dbReference type="ARBA" id="ARBA00022552"/>
    </source>
</evidence>
<dbReference type="InterPro" id="IPR049560">
    <property type="entry name" value="MeTrfase_RsmB-F_NOP2_cat"/>
</dbReference>
<evidence type="ECO:0000256" key="10">
    <source>
        <dbReference type="ARBA" id="ARBA00022884"/>
    </source>
</evidence>
<dbReference type="Pfam" id="PF01189">
    <property type="entry name" value="Methyltr_RsmB-F"/>
    <property type="match status" value="1"/>
</dbReference>
<evidence type="ECO:0000259" key="15">
    <source>
        <dbReference type="PROSITE" id="PS51686"/>
    </source>
</evidence>
<evidence type="ECO:0000256" key="12">
    <source>
        <dbReference type="ARBA" id="ARBA00031088"/>
    </source>
</evidence>
<dbReference type="PANTHER" id="PTHR22807">
    <property type="entry name" value="NOP2 YEAST -RELATED NOL1/NOP2/FMU SUN DOMAIN-CONTAINING"/>
    <property type="match status" value="1"/>
</dbReference>
<evidence type="ECO:0000256" key="4">
    <source>
        <dbReference type="ARBA" id="ARBA00012140"/>
    </source>
</evidence>
<dbReference type="CDD" id="cd02440">
    <property type="entry name" value="AdoMet_MTases"/>
    <property type="match status" value="1"/>
</dbReference>